<reference evidence="1 2" key="1">
    <citation type="submission" date="2018-08" db="EMBL/GenBank/DDBJ databases">
        <title>A genome reference for cultivated species of the human gut microbiota.</title>
        <authorList>
            <person name="Zou Y."/>
            <person name="Xue W."/>
            <person name="Luo G."/>
        </authorList>
    </citation>
    <scope>NUCLEOTIDE SEQUENCE [LARGE SCALE GENOMIC DNA]</scope>
    <source>
        <strain evidence="1 2">OF02-7</strain>
    </source>
</reference>
<dbReference type="RefSeq" id="WP_117721852.1">
    <property type="nucleotide sequence ID" value="NZ_CAJKXH010000050.1"/>
</dbReference>
<organism evidence="1 2">
    <name type="scientific">Butyricimonas virosa</name>
    <dbReference type="NCBI Taxonomy" id="544645"/>
    <lineage>
        <taxon>Bacteria</taxon>
        <taxon>Pseudomonadati</taxon>
        <taxon>Bacteroidota</taxon>
        <taxon>Bacteroidia</taxon>
        <taxon>Bacteroidales</taxon>
        <taxon>Odoribacteraceae</taxon>
        <taxon>Butyricimonas</taxon>
    </lineage>
</organism>
<name>A0A413IHI0_9BACT</name>
<dbReference type="EMBL" id="QSCR01000062">
    <property type="protein sequence ID" value="RGY10939.1"/>
    <property type="molecule type" value="Genomic_DNA"/>
</dbReference>
<proteinExistence type="predicted"/>
<evidence type="ECO:0000313" key="1">
    <source>
        <dbReference type="EMBL" id="RGY10939.1"/>
    </source>
</evidence>
<dbReference type="AlphaFoldDB" id="A0A413IHI0"/>
<dbReference type="Proteomes" id="UP000286063">
    <property type="component" value="Unassembled WGS sequence"/>
</dbReference>
<gene>
    <name evidence="1" type="ORF">DXA50_19885</name>
</gene>
<accession>A0A413IHI0</accession>
<dbReference type="OrthoDB" id="9986146at2"/>
<comment type="caution">
    <text evidence="1">The sequence shown here is derived from an EMBL/GenBank/DDBJ whole genome shotgun (WGS) entry which is preliminary data.</text>
</comment>
<protein>
    <submittedName>
        <fullName evidence="1">Uncharacterized protein</fullName>
    </submittedName>
</protein>
<sequence length="161" mass="19203">MRKYVFYMLFTTLCCFACKRHSGLDENNRGSEAFAFVLRDRIEDFISYVDSISPYKNKNEFFYVFFEEENDKMFVFVGTDFFYRKNKIKGYAFVNGRLIVYNGNDSDRKQYLVDTTKLIQFVDTIPGFWSDDTDIHMDYEVLRREFVIHGKDSLTLTNLGY</sequence>
<evidence type="ECO:0000313" key="2">
    <source>
        <dbReference type="Proteomes" id="UP000286063"/>
    </source>
</evidence>